<comment type="caution">
    <text evidence="11">The sequence shown here is derived from an EMBL/GenBank/DDBJ whole genome shotgun (WGS) entry which is preliminary data.</text>
</comment>
<gene>
    <name evidence="11" type="ORF">OS493_015207</name>
</gene>
<dbReference type="GO" id="GO:0004930">
    <property type="term" value="F:G protein-coupled receptor activity"/>
    <property type="evidence" value="ECO:0007669"/>
    <property type="project" value="UniProtKB-KW"/>
</dbReference>
<evidence type="ECO:0000313" key="11">
    <source>
        <dbReference type="EMBL" id="KAJ7385619.1"/>
    </source>
</evidence>
<feature type="transmembrane region" description="Helical" evidence="9">
    <location>
        <begin position="103"/>
        <end position="124"/>
    </location>
</feature>
<dbReference type="InterPro" id="IPR000276">
    <property type="entry name" value="GPCR_Rhodpsn"/>
</dbReference>
<evidence type="ECO:0000256" key="4">
    <source>
        <dbReference type="ARBA" id="ARBA00022989"/>
    </source>
</evidence>
<keyword evidence="7" id="KW-0675">Receptor</keyword>
<organism evidence="11 12">
    <name type="scientific">Desmophyllum pertusum</name>
    <dbReference type="NCBI Taxonomy" id="174260"/>
    <lineage>
        <taxon>Eukaryota</taxon>
        <taxon>Metazoa</taxon>
        <taxon>Cnidaria</taxon>
        <taxon>Anthozoa</taxon>
        <taxon>Hexacorallia</taxon>
        <taxon>Scleractinia</taxon>
        <taxon>Caryophylliina</taxon>
        <taxon>Caryophylliidae</taxon>
        <taxon>Desmophyllum</taxon>
    </lineage>
</organism>
<reference evidence="11" key="1">
    <citation type="submission" date="2023-01" db="EMBL/GenBank/DDBJ databases">
        <title>Genome assembly of the deep-sea coral Lophelia pertusa.</title>
        <authorList>
            <person name="Herrera S."/>
            <person name="Cordes E."/>
        </authorList>
    </citation>
    <scope>NUCLEOTIDE SEQUENCE</scope>
    <source>
        <strain evidence="11">USNM1676648</strain>
        <tissue evidence="11">Polyp</tissue>
    </source>
</reference>
<keyword evidence="6 9" id="KW-0472">Membrane</keyword>
<feature type="transmembrane region" description="Helical" evidence="9">
    <location>
        <begin position="62"/>
        <end position="83"/>
    </location>
</feature>
<keyword evidence="8" id="KW-0807">Transducer</keyword>
<dbReference type="OrthoDB" id="9445642at2759"/>
<evidence type="ECO:0000256" key="8">
    <source>
        <dbReference type="ARBA" id="ARBA00023224"/>
    </source>
</evidence>
<evidence type="ECO:0000256" key="9">
    <source>
        <dbReference type="SAM" id="Phobius"/>
    </source>
</evidence>
<name>A0A9X0D5I4_9CNID</name>
<dbReference type="CDD" id="cd00637">
    <property type="entry name" value="7tm_classA_rhodopsin-like"/>
    <property type="match status" value="1"/>
</dbReference>
<dbReference type="Pfam" id="PF00001">
    <property type="entry name" value="7tm_1"/>
    <property type="match status" value="1"/>
</dbReference>
<evidence type="ECO:0000256" key="1">
    <source>
        <dbReference type="ARBA" id="ARBA00004651"/>
    </source>
</evidence>
<keyword evidence="3 9" id="KW-0812">Transmembrane</keyword>
<feature type="transmembrane region" description="Helical" evidence="9">
    <location>
        <begin position="256"/>
        <end position="278"/>
    </location>
</feature>
<evidence type="ECO:0000313" key="12">
    <source>
        <dbReference type="Proteomes" id="UP001163046"/>
    </source>
</evidence>
<dbReference type="InterPro" id="IPR050569">
    <property type="entry name" value="TAAR"/>
</dbReference>
<evidence type="ECO:0000256" key="3">
    <source>
        <dbReference type="ARBA" id="ARBA00022692"/>
    </source>
</evidence>
<keyword evidence="5" id="KW-0297">G-protein coupled receptor</keyword>
<evidence type="ECO:0000256" key="2">
    <source>
        <dbReference type="ARBA" id="ARBA00022475"/>
    </source>
</evidence>
<accession>A0A9X0D5I4</accession>
<dbReference type="SUPFAM" id="SSF81321">
    <property type="entry name" value="Family A G protein-coupled receptor-like"/>
    <property type="match status" value="1"/>
</dbReference>
<evidence type="ECO:0000256" key="5">
    <source>
        <dbReference type="ARBA" id="ARBA00023040"/>
    </source>
</evidence>
<feature type="transmembrane region" description="Helical" evidence="9">
    <location>
        <begin position="145"/>
        <end position="165"/>
    </location>
</feature>
<feature type="transmembrane region" description="Helical" evidence="9">
    <location>
        <begin position="224"/>
        <end position="244"/>
    </location>
</feature>
<dbReference type="PROSITE" id="PS50262">
    <property type="entry name" value="G_PROTEIN_RECEP_F1_2"/>
    <property type="match status" value="1"/>
</dbReference>
<dbReference type="PANTHER" id="PTHR24249:SF372">
    <property type="entry name" value="G-PROTEIN COUPLED RECEPTORS FAMILY 1 PROFILE DOMAIN-CONTAINING PROTEIN"/>
    <property type="match status" value="1"/>
</dbReference>
<protein>
    <recommendedName>
        <fullName evidence="10">G-protein coupled receptors family 1 profile domain-containing protein</fullName>
    </recommendedName>
</protein>
<feature type="transmembrane region" description="Helical" evidence="9">
    <location>
        <begin position="25"/>
        <end position="50"/>
    </location>
</feature>
<dbReference type="AlphaFoldDB" id="A0A9X0D5I4"/>
<sequence length="320" mass="36756">MYTNASTFNDDYQNQGSNPVRVSGIIANFVLNAPLSIFATLGNTVIIYSVWHNRNLRSPSNILLLGLALCDFGVGTMVQPLYIIYQSFYIANRWNTWVTIMEAFNFLSNVFCCVSFLTTTAVSVDRYLAVHLHLRYQEFVTIRRAAKLHGVLWIAALFLASTVIWNNNITFFAALAVITVCLLITVIVHVKIYTVMRVHRKAIRDQQNQETSTTLQQTKSALSMFYVCLIHTLCYIPYFVFLILRDGYKVTDFTYLATEFAQTVVFLKSTLNSLLYCWRLRDIRAEVKRTIATFCCKLSNRRVLHAFNVLNRRKLNSTTV</sequence>
<dbReference type="PANTHER" id="PTHR24249">
    <property type="entry name" value="HISTAMINE RECEPTOR-RELATED G-PROTEIN COUPLED RECEPTOR"/>
    <property type="match status" value="1"/>
</dbReference>
<dbReference type="GO" id="GO:0005886">
    <property type="term" value="C:plasma membrane"/>
    <property type="evidence" value="ECO:0007669"/>
    <property type="project" value="UniProtKB-SubCell"/>
</dbReference>
<dbReference type="Gene3D" id="1.20.1070.10">
    <property type="entry name" value="Rhodopsin 7-helix transmembrane proteins"/>
    <property type="match status" value="1"/>
</dbReference>
<dbReference type="EMBL" id="MU825880">
    <property type="protein sequence ID" value="KAJ7385619.1"/>
    <property type="molecule type" value="Genomic_DNA"/>
</dbReference>
<dbReference type="Proteomes" id="UP001163046">
    <property type="component" value="Unassembled WGS sequence"/>
</dbReference>
<dbReference type="PRINTS" id="PR00237">
    <property type="entry name" value="GPCRRHODOPSN"/>
</dbReference>
<evidence type="ECO:0000259" key="10">
    <source>
        <dbReference type="PROSITE" id="PS50262"/>
    </source>
</evidence>
<evidence type="ECO:0000256" key="7">
    <source>
        <dbReference type="ARBA" id="ARBA00023170"/>
    </source>
</evidence>
<keyword evidence="12" id="KW-1185">Reference proteome</keyword>
<feature type="transmembrane region" description="Helical" evidence="9">
    <location>
        <begin position="171"/>
        <end position="194"/>
    </location>
</feature>
<dbReference type="InterPro" id="IPR017452">
    <property type="entry name" value="GPCR_Rhodpsn_7TM"/>
</dbReference>
<keyword evidence="2" id="KW-1003">Cell membrane</keyword>
<keyword evidence="4 9" id="KW-1133">Transmembrane helix</keyword>
<proteinExistence type="predicted"/>
<feature type="domain" description="G-protein coupled receptors family 1 profile" evidence="10">
    <location>
        <begin position="42"/>
        <end position="276"/>
    </location>
</feature>
<evidence type="ECO:0000256" key="6">
    <source>
        <dbReference type="ARBA" id="ARBA00023136"/>
    </source>
</evidence>
<comment type="subcellular location">
    <subcellularLocation>
        <location evidence="1">Cell membrane</location>
        <topology evidence="1">Multi-pass membrane protein</topology>
    </subcellularLocation>
</comment>